<dbReference type="Pfam" id="PF08818">
    <property type="entry name" value="DUF1801"/>
    <property type="match status" value="1"/>
</dbReference>
<dbReference type="EMBL" id="JACVEL010000006">
    <property type="protein sequence ID" value="MBC9812923.1"/>
    <property type="molecule type" value="Genomic_DNA"/>
</dbReference>
<evidence type="ECO:0000313" key="3">
    <source>
        <dbReference type="Proteomes" id="UP000652681"/>
    </source>
</evidence>
<dbReference type="Gene3D" id="3.90.1150.200">
    <property type="match status" value="1"/>
</dbReference>
<keyword evidence="3" id="KW-1185">Reference proteome</keyword>
<dbReference type="AlphaFoldDB" id="A0A8J6U024"/>
<dbReference type="Proteomes" id="UP000652681">
    <property type="component" value="Unassembled WGS sequence"/>
</dbReference>
<evidence type="ECO:0000259" key="1">
    <source>
        <dbReference type="Pfam" id="PF08818"/>
    </source>
</evidence>
<feature type="domain" description="YdhG-like" evidence="1">
    <location>
        <begin position="19"/>
        <end position="109"/>
    </location>
</feature>
<evidence type="ECO:0000313" key="2">
    <source>
        <dbReference type="EMBL" id="MBC9812923.1"/>
    </source>
</evidence>
<comment type="caution">
    <text evidence="2">The sequence shown here is derived from an EMBL/GenBank/DDBJ whole genome shotgun (WGS) entry which is preliminary data.</text>
</comment>
<accession>A0A8J6U024</accession>
<sequence>MSKDIQQYHDQQMPEDKVICELLYKHICQHLAAAERKVWHAHPVWFLDGNPVVGYSKQKAGIRLMFWSGADFDEDKLAIRGEKFKDASIFYRSATEINPDDIRRWLEKAQVIQWDYKNLVKRKGVLIRIENQA</sequence>
<reference evidence="2" key="1">
    <citation type="submission" date="2020-09" db="EMBL/GenBank/DDBJ databases">
        <title>Taishania pollutisoli gen. nov., sp. nov., Isolated from Tetrabromobisphenol A-Contaminated Soil.</title>
        <authorList>
            <person name="Chen Q."/>
        </authorList>
    </citation>
    <scope>NUCLEOTIDE SEQUENCE</scope>
    <source>
        <strain evidence="2">CZZ-1</strain>
    </source>
</reference>
<organism evidence="2 3">
    <name type="scientific">Taishania pollutisoli</name>
    <dbReference type="NCBI Taxonomy" id="2766479"/>
    <lineage>
        <taxon>Bacteria</taxon>
        <taxon>Pseudomonadati</taxon>
        <taxon>Bacteroidota</taxon>
        <taxon>Flavobacteriia</taxon>
        <taxon>Flavobacteriales</taxon>
        <taxon>Crocinitomicaceae</taxon>
        <taxon>Taishania</taxon>
    </lineage>
</organism>
<name>A0A8J6U024_9FLAO</name>
<protein>
    <submittedName>
        <fullName evidence="2">DUF1801 domain-containing protein</fullName>
    </submittedName>
</protein>
<dbReference type="SUPFAM" id="SSF159888">
    <property type="entry name" value="YdhG-like"/>
    <property type="match status" value="1"/>
</dbReference>
<gene>
    <name evidence="2" type="ORF">H9Y05_10620</name>
</gene>
<dbReference type="InterPro" id="IPR014922">
    <property type="entry name" value="YdhG-like"/>
</dbReference>
<dbReference type="RefSeq" id="WP_216714268.1">
    <property type="nucleotide sequence ID" value="NZ_JACVEL010000006.1"/>
</dbReference>
<proteinExistence type="predicted"/>